<dbReference type="Proteomes" id="UP000092659">
    <property type="component" value="Chromosome"/>
</dbReference>
<organism evidence="2 4">
    <name type="scientific">Streptomyces griseochromogenes</name>
    <dbReference type="NCBI Taxonomy" id="68214"/>
    <lineage>
        <taxon>Bacteria</taxon>
        <taxon>Bacillati</taxon>
        <taxon>Actinomycetota</taxon>
        <taxon>Actinomycetes</taxon>
        <taxon>Kitasatosporales</taxon>
        <taxon>Streptomycetaceae</taxon>
        <taxon>Streptomyces</taxon>
    </lineage>
</organism>
<evidence type="ECO:0000259" key="1">
    <source>
        <dbReference type="Pfam" id="PF01471"/>
    </source>
</evidence>
<dbReference type="RefSeq" id="WP_067306248.1">
    <property type="nucleotide sequence ID" value="NZ_CP016279.1"/>
</dbReference>
<sequence length="241" mass="24812">MAHVLALTDGTASRDSLLDELSASDGLVLLGLNERLVLAEGDAVTAAALSGLPGLLGVTDEPPPLAPGDLEAMLNGDMAAGPTVASLFDVDAAALDEELIRDVLGWLVSVDQRFVADTDTAATSGEPWGPPAACLRDDSAPQPVPPDSPLRAPRFADDPVLEQCLAGTHRMLAPEEGRAVMKVQAALIDLGFPLPRFGADGRFGDETGQAVSAFKRGQGLAPDDPVVGTGTMAALDRVFAP</sequence>
<evidence type="ECO:0000313" key="2">
    <source>
        <dbReference type="EMBL" id="ANP51569.1"/>
    </source>
</evidence>
<dbReference type="InterPro" id="IPR036366">
    <property type="entry name" value="PGBDSf"/>
</dbReference>
<dbReference type="EMBL" id="CP016279">
    <property type="protein sequence ID" value="ANP51569.1"/>
    <property type="molecule type" value="Genomic_DNA"/>
</dbReference>
<keyword evidence="5" id="KW-1185">Reference proteome</keyword>
<dbReference type="KEGG" id="sgs:AVL59_19930"/>
<dbReference type="InterPro" id="IPR002477">
    <property type="entry name" value="Peptidoglycan-bd-like"/>
</dbReference>
<dbReference type="OrthoDB" id="8828485at2"/>
<reference evidence="3 5" key="2">
    <citation type="submission" date="2021-03" db="EMBL/GenBank/DDBJ databases">
        <title>Genomic Encyclopedia of Type Strains, Phase IV (KMG-IV): sequencing the most valuable type-strain genomes for metagenomic binning, comparative biology and taxonomic classification.</title>
        <authorList>
            <person name="Goeker M."/>
        </authorList>
    </citation>
    <scope>NUCLEOTIDE SEQUENCE [LARGE SCALE GENOMIC DNA]</scope>
    <source>
        <strain evidence="3 5">DSM 40499</strain>
    </source>
</reference>
<evidence type="ECO:0000313" key="4">
    <source>
        <dbReference type="Proteomes" id="UP000092659"/>
    </source>
</evidence>
<name>A0A1B1AYC5_9ACTN</name>
<reference evidence="2 4" key="1">
    <citation type="submission" date="2016-06" db="EMBL/GenBank/DDBJ databases">
        <title>Complete genome sequence of Streptomyces griseochromogenes ATCC 14511, the Blasticidin S producer.</title>
        <authorList>
            <person name="Wu L."/>
        </authorList>
    </citation>
    <scope>NUCLEOTIDE SEQUENCE [LARGE SCALE GENOMIC DNA]</scope>
    <source>
        <strain evidence="2 4">ATCC 14511</strain>
    </source>
</reference>
<gene>
    <name evidence="2" type="ORF">AVL59_19930</name>
    <name evidence="3" type="ORF">J2Z21_009045</name>
</gene>
<protein>
    <recommendedName>
        <fullName evidence="1">Peptidoglycan binding-like domain-containing protein</fullName>
    </recommendedName>
</protein>
<accession>A0A1B1AYC5</accession>
<evidence type="ECO:0000313" key="5">
    <source>
        <dbReference type="Proteomes" id="UP001519309"/>
    </source>
</evidence>
<dbReference type="EMBL" id="JAGGLP010000038">
    <property type="protein sequence ID" value="MBP2056028.1"/>
    <property type="molecule type" value="Genomic_DNA"/>
</dbReference>
<dbReference type="Gene3D" id="1.10.101.10">
    <property type="entry name" value="PGBD-like superfamily/PGBD"/>
    <property type="match status" value="1"/>
</dbReference>
<dbReference type="Pfam" id="PF01471">
    <property type="entry name" value="PG_binding_1"/>
    <property type="match status" value="1"/>
</dbReference>
<evidence type="ECO:0000313" key="3">
    <source>
        <dbReference type="EMBL" id="MBP2056028.1"/>
    </source>
</evidence>
<feature type="domain" description="Peptidoglycan binding-like" evidence="1">
    <location>
        <begin position="177"/>
        <end position="235"/>
    </location>
</feature>
<dbReference type="Proteomes" id="UP001519309">
    <property type="component" value="Unassembled WGS sequence"/>
</dbReference>
<dbReference type="SUPFAM" id="SSF47090">
    <property type="entry name" value="PGBD-like"/>
    <property type="match status" value="1"/>
</dbReference>
<dbReference type="InterPro" id="IPR036365">
    <property type="entry name" value="PGBD-like_sf"/>
</dbReference>
<dbReference type="STRING" id="68214.AVL59_19930"/>
<proteinExistence type="predicted"/>
<dbReference type="AlphaFoldDB" id="A0A1B1AYC5"/>